<protein>
    <recommendedName>
        <fullName evidence="2">Peptidase M1 membrane alanine aminopeptidase domain-containing protein</fullName>
    </recommendedName>
</protein>
<keyword evidence="4" id="KW-1185">Reference proteome</keyword>
<feature type="transmembrane region" description="Helical" evidence="1">
    <location>
        <begin position="406"/>
        <end position="436"/>
    </location>
</feature>
<dbReference type="InterPro" id="IPR014782">
    <property type="entry name" value="Peptidase_M1_dom"/>
</dbReference>
<feature type="transmembrane region" description="Helical" evidence="1">
    <location>
        <begin position="245"/>
        <end position="264"/>
    </location>
</feature>
<name>A0ABS8U0C6_9SPHI</name>
<feature type="domain" description="Peptidase M1 membrane alanine aminopeptidase" evidence="2">
    <location>
        <begin position="843"/>
        <end position="1042"/>
    </location>
</feature>
<feature type="transmembrane region" description="Helical" evidence="1">
    <location>
        <begin position="324"/>
        <end position="345"/>
    </location>
</feature>
<feature type="transmembrane region" description="Helical" evidence="1">
    <location>
        <begin position="557"/>
        <end position="575"/>
    </location>
</feature>
<evidence type="ECO:0000259" key="2">
    <source>
        <dbReference type="Pfam" id="PF01433"/>
    </source>
</evidence>
<keyword evidence="1" id="KW-0472">Membrane</keyword>
<comment type="caution">
    <text evidence="3">The sequence shown here is derived from an EMBL/GenBank/DDBJ whole genome shotgun (WGS) entry which is preliminary data.</text>
</comment>
<feature type="transmembrane region" description="Helical" evidence="1">
    <location>
        <begin position="12"/>
        <end position="32"/>
    </location>
</feature>
<dbReference type="EMBL" id="JAJPWV010000001">
    <property type="protein sequence ID" value="MCD8739307.1"/>
    <property type="molecule type" value="Genomic_DNA"/>
</dbReference>
<organism evidence="3 4">
    <name type="scientific">Mucilaginibacter roseus</name>
    <dbReference type="NCBI Taxonomy" id="1528868"/>
    <lineage>
        <taxon>Bacteria</taxon>
        <taxon>Pseudomonadati</taxon>
        <taxon>Bacteroidota</taxon>
        <taxon>Sphingobacteriia</taxon>
        <taxon>Sphingobacteriales</taxon>
        <taxon>Sphingobacteriaceae</taxon>
        <taxon>Mucilaginibacter</taxon>
    </lineage>
</organism>
<dbReference type="Gene3D" id="1.10.390.10">
    <property type="entry name" value="Neutral Protease Domain 2"/>
    <property type="match status" value="1"/>
</dbReference>
<evidence type="ECO:0000256" key="1">
    <source>
        <dbReference type="SAM" id="Phobius"/>
    </source>
</evidence>
<feature type="transmembrane region" description="Helical" evidence="1">
    <location>
        <begin position="476"/>
        <end position="494"/>
    </location>
</feature>
<feature type="transmembrane region" description="Helical" evidence="1">
    <location>
        <begin position="365"/>
        <end position="385"/>
    </location>
</feature>
<feature type="transmembrane region" description="Helical" evidence="1">
    <location>
        <begin position="171"/>
        <end position="190"/>
    </location>
</feature>
<keyword evidence="1" id="KW-1133">Transmembrane helix</keyword>
<dbReference type="RefSeq" id="WP_232175179.1">
    <property type="nucleotide sequence ID" value="NZ_JAJPWV010000001.1"/>
</dbReference>
<dbReference type="Proteomes" id="UP001199919">
    <property type="component" value="Unassembled WGS sequence"/>
</dbReference>
<keyword evidence="1" id="KW-0812">Transmembrane</keyword>
<feature type="transmembrane region" description="Helical" evidence="1">
    <location>
        <begin position="102"/>
        <end position="126"/>
    </location>
</feature>
<evidence type="ECO:0000313" key="4">
    <source>
        <dbReference type="Proteomes" id="UP001199919"/>
    </source>
</evidence>
<accession>A0ABS8U0C6</accession>
<dbReference type="SUPFAM" id="SSF55486">
    <property type="entry name" value="Metalloproteases ('zincins'), catalytic domain"/>
    <property type="match status" value="1"/>
</dbReference>
<evidence type="ECO:0000313" key="3">
    <source>
        <dbReference type="EMBL" id="MCD8739307.1"/>
    </source>
</evidence>
<proteinExistence type="predicted"/>
<sequence length="1055" mass="120641">MTALLKFELGTYLKKPGIYIALLLLFAAGFFIGLKMSFSPGNEIYRNAPYSIANMVGLLSLSTIFMTTVFAAQILLKEHDAKFDIILYTTPVKKAHYLFSRFGALFMLTTICFIVLVTGYLAGHIADSNPVIYRGFNLWFYIQPVLFLALPNLIMCAALVSTITWLFPNKLMVYVTGLFIYICYLIMLTYSGSPMMAGSLPQSPEMLELSAKTDPLGLSAFYQQTNLWTVAQKNTCLIQLTGNLLLNRVVSIAVSFLLLSAAYFKFRFRIWENTSVKSKAIQLYEHSPVLKYGLIQPSPHGLMYNLSAIKSLVKQNLKILIKSIPFVLIGFGLIFYLGMEFYGSIDQGVRLPEQYASTALMVNRIIYNLPGLLLLVVLFYAHELYWQSYSHRFNLMENSTPVNNSVLLLAKWISLTVMIILLTGMIITTGIVFQFMYHYPAINWQAYAVAYLFVDLPLMISAALILLLQHIINHKWLGLTGTCIIMGLLVTAIGKSLGITQPVLRFAGAYTAQFSEMNGWDDYSRSFIWRMVYGASFTITAWLIVNNYFKMATKRQLLFLSIPFSICLITGIYIYEQTPAVSTIKQFDKRQSYEQLYRKYKDANQPVITNVKTKIDLYPGRNAYQVWGSYSLVNKGARPIHKLLINFEEDIKVKMATYQAEGKEQSLDTKTGLIDIKYPLMPGDSATLTFSFAYEWNGFTGHQPFNAIVHNGTFIRISNYFPRFGYQTDKEISLPGERQKRHLGELSVLKRLEAPRGVNQFINLDMTVSVPSEQTVIGVGDLAQQWRLNDRSYFRYLSGMPIPFRFGISAAKYQVKKLNYKGVQFEVFYDRKHFENVTHLIRNATRTMDYCQDNFGPYPYKTIRFAEVSSFTDGFAGTAYPATIFVTEQLLFHNNLKADRGQDVINELAAHELSHQWWGNGRLAPDEREGSKVLTETLAMYTELMLAKRYLGTQALKKKLAIHEHIYLNERGFSKESPLYKARPEDTYLYYDKGLIVMYQLSELIGEEKTNRALRNLLEKYSYPAPPPVTTDLLRELYQVSDEAQHVRIRKLFTR</sequence>
<feature type="transmembrane region" description="Helical" evidence="1">
    <location>
        <begin position="138"/>
        <end position="159"/>
    </location>
</feature>
<reference evidence="3 4" key="1">
    <citation type="submission" date="2021-12" db="EMBL/GenBank/DDBJ databases">
        <title>Mucilaginibacter roseus genome.</title>
        <authorList>
            <person name="Ferreira J.R."/>
            <person name="Newman J.D."/>
        </authorList>
    </citation>
    <scope>NUCLEOTIDE SEQUENCE [LARGE SCALE GENOMIC DNA]</scope>
    <source>
        <strain evidence="3 4">LMG 28454</strain>
    </source>
</reference>
<dbReference type="Pfam" id="PF01433">
    <property type="entry name" value="Peptidase_M1"/>
    <property type="match status" value="1"/>
</dbReference>
<dbReference type="InterPro" id="IPR027268">
    <property type="entry name" value="Peptidase_M4/M1_CTD_sf"/>
</dbReference>
<gene>
    <name evidence="3" type="ORF">LT679_01725</name>
</gene>
<feature type="transmembrane region" description="Helical" evidence="1">
    <location>
        <begin position="527"/>
        <end position="545"/>
    </location>
</feature>
<feature type="transmembrane region" description="Helical" evidence="1">
    <location>
        <begin position="52"/>
        <end position="76"/>
    </location>
</feature>
<feature type="transmembrane region" description="Helical" evidence="1">
    <location>
        <begin position="448"/>
        <end position="469"/>
    </location>
</feature>